<dbReference type="OrthoDB" id="6183353at2"/>
<reference evidence="1 2" key="1">
    <citation type="submission" date="2020-01" db="EMBL/GenBank/DDBJ databases">
        <title>Whole genome sequencing of Halomonas alkaliphila strain LS44.</title>
        <authorList>
            <person name="Kumar S."/>
            <person name="Paul D."/>
            <person name="Shouche Y."/>
            <person name="Suryavanshi M.V."/>
        </authorList>
    </citation>
    <scope>NUCLEOTIDE SEQUENCE [LARGE SCALE GENOMIC DNA]</scope>
    <source>
        <strain evidence="1 2">LS44</strain>
    </source>
</reference>
<sequence length="105" mass="11599">MTRPSIATNPTNGNPSLSRAERKAALLAELEQQRIDILVASNQLIDTSAPLDNNWQRLKLPVYMIGGVVAFRVLRHPGSVMTLGRKALAGYMLLRKFKLLAKITS</sequence>
<dbReference type="Pfam" id="PF13997">
    <property type="entry name" value="YqjK"/>
    <property type="match status" value="1"/>
</dbReference>
<dbReference type="AlphaFoldDB" id="A0A7C9NRS8"/>
<evidence type="ECO:0000313" key="2">
    <source>
        <dbReference type="Proteomes" id="UP000480312"/>
    </source>
</evidence>
<dbReference type="Proteomes" id="UP000480312">
    <property type="component" value="Unassembled WGS sequence"/>
</dbReference>
<dbReference type="EMBL" id="JAAEHK010000019">
    <property type="protein sequence ID" value="NDL71547.1"/>
    <property type="molecule type" value="Genomic_DNA"/>
</dbReference>
<protein>
    <recommendedName>
        <fullName evidence="3">YqjK-like family protein</fullName>
    </recommendedName>
</protein>
<dbReference type="RefSeq" id="WP_162219400.1">
    <property type="nucleotide sequence ID" value="NZ_JAAEHK010000019.1"/>
</dbReference>
<gene>
    <name evidence="1" type="ORF">GPL32_13655</name>
</gene>
<organism evidence="1 2">
    <name type="scientific">Vreelandella alkaliphila</name>
    <dbReference type="NCBI Taxonomy" id="272774"/>
    <lineage>
        <taxon>Bacteria</taxon>
        <taxon>Pseudomonadati</taxon>
        <taxon>Pseudomonadota</taxon>
        <taxon>Gammaproteobacteria</taxon>
        <taxon>Oceanospirillales</taxon>
        <taxon>Halomonadaceae</taxon>
        <taxon>Vreelandella</taxon>
    </lineage>
</organism>
<comment type="caution">
    <text evidence="1">The sequence shown here is derived from an EMBL/GenBank/DDBJ whole genome shotgun (WGS) entry which is preliminary data.</text>
</comment>
<proteinExistence type="predicted"/>
<dbReference type="InterPro" id="IPR025612">
    <property type="entry name" value="YqjK"/>
</dbReference>
<evidence type="ECO:0008006" key="3">
    <source>
        <dbReference type="Google" id="ProtNLM"/>
    </source>
</evidence>
<name>A0A7C9NRS8_9GAMM</name>
<accession>A0A7C9NRS8</accession>
<evidence type="ECO:0000313" key="1">
    <source>
        <dbReference type="EMBL" id="NDL71547.1"/>
    </source>
</evidence>